<keyword evidence="1" id="KW-0472">Membrane</keyword>
<keyword evidence="1" id="KW-1133">Transmembrane helix</keyword>
<dbReference type="RefSeq" id="WP_175599529.1">
    <property type="nucleotide sequence ID" value="NZ_JABWGO010000001.1"/>
</dbReference>
<keyword evidence="3" id="KW-1185">Reference proteome</keyword>
<sequence length="397" mass="41949">MTDVEDTLRSTFGQAEDHAPRLPATLAERLVVVHRRRRRRARTALAAAAVVLAVGATFAVTRGGDTITAVTAAQPLSPKPDAPVEQVWPQAVLEAPAKGPGGLEWRADTLIDDRTALMVTAAADAGWAAALYAYDLDSGASREIVTFPRPGDENGYAHGFAVGGGHVVWWTGSKDRVASLWTVPVDGGKPRLLGTRSIKEGDGSGIDRMAVAGDRLVFSLYTGGVFSVPLAGGTVEPVGGGAGMHLLSWPWIGTPGPGGEPHGTVYARIVNVETGETRTAVTEPGEQIQICGVTLCVGRSAEGRSIVRHRDGSASKSLPGQVALMEPPTQDRFFVSIYGDGRPEGVGLYDVDTGASGDLGFRAEGQMMRLPFGEPTGRLLSYKRGDRLHLIDLSRIR</sequence>
<accession>A0A7Y6IL20</accession>
<dbReference type="AlphaFoldDB" id="A0A7Y6IL20"/>
<organism evidence="2 3">
    <name type="scientific">Nonomuraea rhodomycinica</name>
    <dbReference type="NCBI Taxonomy" id="1712872"/>
    <lineage>
        <taxon>Bacteria</taxon>
        <taxon>Bacillati</taxon>
        <taxon>Actinomycetota</taxon>
        <taxon>Actinomycetes</taxon>
        <taxon>Streptosporangiales</taxon>
        <taxon>Streptosporangiaceae</taxon>
        <taxon>Nonomuraea</taxon>
    </lineage>
</organism>
<comment type="caution">
    <text evidence="2">The sequence shown here is derived from an EMBL/GenBank/DDBJ whole genome shotgun (WGS) entry which is preliminary data.</text>
</comment>
<evidence type="ECO:0000313" key="2">
    <source>
        <dbReference type="EMBL" id="NUW40095.1"/>
    </source>
</evidence>
<evidence type="ECO:0000256" key="1">
    <source>
        <dbReference type="SAM" id="Phobius"/>
    </source>
</evidence>
<feature type="transmembrane region" description="Helical" evidence="1">
    <location>
        <begin position="44"/>
        <end position="61"/>
    </location>
</feature>
<dbReference type="EMBL" id="JABWGO010000001">
    <property type="protein sequence ID" value="NUW40095.1"/>
    <property type="molecule type" value="Genomic_DNA"/>
</dbReference>
<reference evidence="2 3" key="1">
    <citation type="submission" date="2020-06" db="EMBL/GenBank/DDBJ databases">
        <authorList>
            <person name="Chanama M."/>
        </authorList>
    </citation>
    <scope>NUCLEOTIDE SEQUENCE [LARGE SCALE GENOMIC DNA]</scope>
    <source>
        <strain evidence="2 3">TBRC6557</strain>
    </source>
</reference>
<dbReference type="SUPFAM" id="SSF82171">
    <property type="entry name" value="DPP6 N-terminal domain-like"/>
    <property type="match status" value="1"/>
</dbReference>
<protein>
    <recommendedName>
        <fullName evidence="4">WD40-like Beta Propeller Repeat</fullName>
    </recommendedName>
</protein>
<keyword evidence="1" id="KW-0812">Transmembrane</keyword>
<dbReference type="Proteomes" id="UP000546126">
    <property type="component" value="Unassembled WGS sequence"/>
</dbReference>
<evidence type="ECO:0008006" key="4">
    <source>
        <dbReference type="Google" id="ProtNLM"/>
    </source>
</evidence>
<proteinExistence type="predicted"/>
<name>A0A7Y6IL20_9ACTN</name>
<evidence type="ECO:0000313" key="3">
    <source>
        <dbReference type="Proteomes" id="UP000546126"/>
    </source>
</evidence>
<gene>
    <name evidence="2" type="ORF">HT134_08110</name>
</gene>